<organism evidence="1 2">
    <name type="scientific">Methanobacterium spitsbergense</name>
    <dbReference type="NCBI Taxonomy" id="2874285"/>
    <lineage>
        <taxon>Archaea</taxon>
        <taxon>Methanobacteriati</taxon>
        <taxon>Methanobacteriota</taxon>
        <taxon>Methanomada group</taxon>
        <taxon>Methanobacteria</taxon>
        <taxon>Methanobacteriales</taxon>
        <taxon>Methanobacteriaceae</taxon>
        <taxon>Methanobacterium</taxon>
    </lineage>
</organism>
<dbReference type="RefSeq" id="WP_223792384.1">
    <property type="nucleotide sequence ID" value="NZ_JAIOUQ010000016.1"/>
</dbReference>
<gene>
    <name evidence="1" type="ORF">K8N75_12415</name>
</gene>
<accession>A0A8T5V1K3</accession>
<evidence type="ECO:0000313" key="2">
    <source>
        <dbReference type="Proteomes" id="UP000825933"/>
    </source>
</evidence>
<proteinExistence type="predicted"/>
<name>A0A8T5V1K3_9EURY</name>
<evidence type="ECO:0000313" key="1">
    <source>
        <dbReference type="EMBL" id="MBZ2166839.1"/>
    </source>
</evidence>
<reference evidence="2" key="1">
    <citation type="journal article" date="2022" name="Microbiol. Resour. Announc.">
        <title>Draft Genome Sequence of a Methanogenic Archaeon from West Spitsbergen Permafrost.</title>
        <authorList>
            <person name="Trubitsyn V."/>
            <person name="Rivkina E."/>
            <person name="Shcherbakova V."/>
        </authorList>
    </citation>
    <scope>NUCLEOTIDE SEQUENCE [LARGE SCALE GENOMIC DNA]</scope>
    <source>
        <strain evidence="2">VT</strain>
    </source>
</reference>
<dbReference type="AlphaFoldDB" id="A0A8T5V1K3"/>
<dbReference type="Proteomes" id="UP000825933">
    <property type="component" value="Unassembled WGS sequence"/>
</dbReference>
<comment type="caution">
    <text evidence="1">The sequence shown here is derived from an EMBL/GenBank/DDBJ whole genome shotgun (WGS) entry which is preliminary data.</text>
</comment>
<keyword evidence="2" id="KW-1185">Reference proteome</keyword>
<dbReference type="EMBL" id="JAIOUQ010000016">
    <property type="protein sequence ID" value="MBZ2166839.1"/>
    <property type="molecule type" value="Genomic_DNA"/>
</dbReference>
<protein>
    <submittedName>
        <fullName evidence="1">Uncharacterized protein</fullName>
    </submittedName>
</protein>
<sequence length="232" mass="26357">MFLKEKWLLITLIFTITLSILPSSICAANLDNINNPTQSNIGSFYVDDFSKIVDAIESKEVKNWIGNHTDVDPNNFNFARIEKKNLNDKSNFIRFYDKNNHEIYYTITPGSTSVIESNVEKSRSVLLPQIGPNHFRIVNSLGKTVDYVSVKFFRMLGGAPIGGQVIERHKIPSGGLLNYNPSPEWSHVTITINVDDLGLLRVKPDIWHWCLPLGTWHTGIIKEDKGYYLDFG</sequence>